<protein>
    <submittedName>
        <fullName evidence="1">Transcriptional regulator</fullName>
    </submittedName>
</protein>
<organism evidence="1 2">
    <name type="scientific">Deinococcus yavapaiensis KR-236</name>
    <dbReference type="NCBI Taxonomy" id="694435"/>
    <lineage>
        <taxon>Bacteria</taxon>
        <taxon>Thermotogati</taxon>
        <taxon>Deinococcota</taxon>
        <taxon>Deinococci</taxon>
        <taxon>Deinococcales</taxon>
        <taxon>Deinococcaceae</taxon>
        <taxon>Deinococcus</taxon>
    </lineage>
</organism>
<dbReference type="InterPro" id="IPR011991">
    <property type="entry name" value="ArsR-like_HTH"/>
</dbReference>
<sequence>MTVTLAASLPPQQDRTKARVLGLLKGGDCTTAQSVAEKLCISVPAARKHLQDLVDSDLVRAHTSKPGGRGRPQIVYSLTERGEAQFPKNYASLCVDILAHVQSLFGQGAVLSVMDARKSTLAAEWAPQLVGTLEERATKLAELLSAHGYAARVVHEADALYLEQRNCPNLDVARSYSELCAAELDLYRDLLGVPVRRETRIACGAPSCRYRLG</sequence>
<dbReference type="InterPro" id="IPR036390">
    <property type="entry name" value="WH_DNA-bd_sf"/>
</dbReference>
<evidence type="ECO:0000313" key="1">
    <source>
        <dbReference type="EMBL" id="PYE56300.1"/>
    </source>
</evidence>
<dbReference type="OrthoDB" id="155998at2"/>
<dbReference type="Pfam" id="PF12840">
    <property type="entry name" value="HTH_20"/>
    <property type="match status" value="1"/>
</dbReference>
<dbReference type="Gene3D" id="1.10.10.10">
    <property type="entry name" value="Winged helix-like DNA-binding domain superfamily/Winged helix DNA-binding domain"/>
    <property type="match status" value="1"/>
</dbReference>
<dbReference type="Proteomes" id="UP000248326">
    <property type="component" value="Unassembled WGS sequence"/>
</dbReference>
<evidence type="ECO:0000313" key="2">
    <source>
        <dbReference type="Proteomes" id="UP000248326"/>
    </source>
</evidence>
<name>A0A318SA68_9DEIO</name>
<dbReference type="CDD" id="cd00090">
    <property type="entry name" value="HTH_ARSR"/>
    <property type="match status" value="1"/>
</dbReference>
<reference evidence="1 2" key="1">
    <citation type="submission" date="2018-06" db="EMBL/GenBank/DDBJ databases">
        <title>Genomic Encyclopedia of Type Strains, Phase IV (KMG-IV): sequencing the most valuable type-strain genomes for metagenomic binning, comparative biology and taxonomic classification.</title>
        <authorList>
            <person name="Goeker M."/>
        </authorList>
    </citation>
    <scope>NUCLEOTIDE SEQUENCE [LARGE SCALE GENOMIC DNA]</scope>
    <source>
        <strain evidence="1 2">DSM 18048</strain>
    </source>
</reference>
<dbReference type="RefSeq" id="WP_110884815.1">
    <property type="nucleotide sequence ID" value="NZ_QJSX01000001.1"/>
</dbReference>
<dbReference type="InterPro" id="IPR036388">
    <property type="entry name" value="WH-like_DNA-bd_sf"/>
</dbReference>
<dbReference type="SUPFAM" id="SSF46785">
    <property type="entry name" value="Winged helix' DNA-binding domain"/>
    <property type="match status" value="1"/>
</dbReference>
<keyword evidence="2" id="KW-1185">Reference proteome</keyword>
<gene>
    <name evidence="1" type="ORF">DES52_101104</name>
</gene>
<proteinExistence type="predicted"/>
<comment type="caution">
    <text evidence="1">The sequence shown here is derived from an EMBL/GenBank/DDBJ whole genome shotgun (WGS) entry which is preliminary data.</text>
</comment>
<dbReference type="AlphaFoldDB" id="A0A318SA68"/>
<dbReference type="EMBL" id="QJSX01000001">
    <property type="protein sequence ID" value="PYE56300.1"/>
    <property type="molecule type" value="Genomic_DNA"/>
</dbReference>
<accession>A0A318SA68</accession>